<name>A0A371J1K7_9FIRM</name>
<accession>A0A371J1K7</accession>
<dbReference type="RefSeq" id="WP_094368121.1">
    <property type="nucleotide sequence ID" value="NZ_NOJY02000024.1"/>
</dbReference>
<dbReference type="OrthoDB" id="9807502at2"/>
<dbReference type="PANTHER" id="PTHR10488:SF1">
    <property type="entry name" value="GLYCINE AMIDINOTRANSFERASE, MITOCHONDRIAL"/>
    <property type="match status" value="1"/>
</dbReference>
<proteinExistence type="inferred from homology"/>
<dbReference type="InterPro" id="IPR033195">
    <property type="entry name" value="AmidinoTrfase"/>
</dbReference>
<gene>
    <name evidence="3" type="ORF">CHL78_013005</name>
</gene>
<keyword evidence="4" id="KW-1185">Reference proteome</keyword>
<dbReference type="EMBL" id="NOJY02000024">
    <property type="protein sequence ID" value="RDY26567.1"/>
    <property type="molecule type" value="Genomic_DNA"/>
</dbReference>
<comment type="caution">
    <text evidence="3">The sequence shown here is derived from an EMBL/GenBank/DDBJ whole genome shotgun (WGS) entry which is preliminary data.</text>
</comment>
<dbReference type="SUPFAM" id="SSF55909">
    <property type="entry name" value="Pentein"/>
    <property type="match status" value="1"/>
</dbReference>
<protein>
    <submittedName>
        <fullName evidence="3">Amidinotransferase</fullName>
    </submittedName>
</protein>
<dbReference type="GO" id="GO:0015067">
    <property type="term" value="F:amidinotransferase activity"/>
    <property type="evidence" value="ECO:0007669"/>
    <property type="project" value="InterPro"/>
</dbReference>
<dbReference type="Proteomes" id="UP000215694">
    <property type="component" value="Unassembled WGS sequence"/>
</dbReference>
<organism evidence="3 4">
    <name type="scientific">Romboutsia weinsteinii</name>
    <dbReference type="NCBI Taxonomy" id="2020949"/>
    <lineage>
        <taxon>Bacteria</taxon>
        <taxon>Bacillati</taxon>
        <taxon>Bacillota</taxon>
        <taxon>Clostridia</taxon>
        <taxon>Peptostreptococcales</taxon>
        <taxon>Peptostreptococcaceae</taxon>
        <taxon>Romboutsia</taxon>
    </lineage>
</organism>
<evidence type="ECO:0000313" key="3">
    <source>
        <dbReference type="EMBL" id="RDY26567.1"/>
    </source>
</evidence>
<comment type="similarity">
    <text evidence="1">Belongs to the amidinotransferase family.</text>
</comment>
<evidence type="ECO:0000256" key="1">
    <source>
        <dbReference type="ARBA" id="ARBA00006943"/>
    </source>
</evidence>
<evidence type="ECO:0000256" key="2">
    <source>
        <dbReference type="ARBA" id="ARBA00022679"/>
    </source>
</evidence>
<dbReference type="PANTHER" id="PTHR10488">
    <property type="entry name" value="GLYCINE AMIDINOTRANSFERASE, MITOCHONDRIAL"/>
    <property type="match status" value="1"/>
</dbReference>
<keyword evidence="2 3" id="KW-0808">Transferase</keyword>
<evidence type="ECO:0000313" key="4">
    <source>
        <dbReference type="Proteomes" id="UP000215694"/>
    </source>
</evidence>
<sequence length="329" mass="37690">MNNTKQNNILVESEFAPLKKVVLAQSEFMFAESDNFMDSDFLTEESLDLYKDVYGKNFAEVFPKEQIEWEQERENLKNVLEKYNVEVVKPRLLTDYEKQIEKEAGCCNFFIRDPFFTIGNLVIEGSLRFTHRRNEILPARDILVKESNENNCLYLSIPKPDISDGKESEEGPFLEGGDILVLDKTVFVGTSGLASNKNGINWLRNLLSNFGYKVVEVPLHPKILHLDCAISFVRRGLMIVCEEAFLNGIPKELSDWEKINVTLEDSSDLAVNGLPINENVYITDSKFKFIGEQLEEKGIRVEYIDFKVSRSFGGSFRCSTQPLLRKNNL</sequence>
<dbReference type="AlphaFoldDB" id="A0A371J1K7"/>
<reference evidence="3 4" key="1">
    <citation type="journal article" date="2017" name="Genome Announc.">
        <title>Draft Genome Sequence of Romboutsia weinsteinii sp. nov. Strain CCRI-19649(T) Isolated from Surface Water.</title>
        <authorList>
            <person name="Maheux A.F."/>
            <person name="Boudreau D.K."/>
            <person name="Berube E."/>
            <person name="Boissinot M."/>
            <person name="Cantin P."/>
            <person name="Raymond F."/>
            <person name="Corbeil J."/>
            <person name="Omar R.F."/>
            <person name="Bergeron M.G."/>
        </authorList>
    </citation>
    <scope>NUCLEOTIDE SEQUENCE [LARGE SCALE GENOMIC DNA]</scope>
    <source>
        <strain evidence="3 4">CCRI-19649</strain>
    </source>
</reference>
<dbReference type="Pfam" id="PF19420">
    <property type="entry name" value="DDAH_eukar"/>
    <property type="match status" value="1"/>
</dbReference>
<dbReference type="Gene3D" id="3.75.10.10">
    <property type="entry name" value="L-arginine/glycine Amidinotransferase, Chain A"/>
    <property type="match status" value="1"/>
</dbReference>